<keyword evidence="4" id="KW-0808">Transferase</keyword>
<dbReference type="InterPro" id="IPR015422">
    <property type="entry name" value="PyrdxlP-dep_Trfase_small"/>
</dbReference>
<dbReference type="SUPFAM" id="SSF53383">
    <property type="entry name" value="PLP-dependent transferases"/>
    <property type="match status" value="1"/>
</dbReference>
<keyword evidence="4" id="KW-0032">Aminotransferase</keyword>
<dbReference type="Proteomes" id="UP000176863">
    <property type="component" value="Unassembled WGS sequence"/>
</dbReference>
<reference evidence="4 5" key="1">
    <citation type="journal article" date="2016" name="Nat. Commun.">
        <title>Thousands of microbial genomes shed light on interconnected biogeochemical processes in an aquifer system.</title>
        <authorList>
            <person name="Anantharaman K."/>
            <person name="Brown C.T."/>
            <person name="Hug L.A."/>
            <person name="Sharon I."/>
            <person name="Castelle C.J."/>
            <person name="Probst A.J."/>
            <person name="Thomas B.C."/>
            <person name="Singh A."/>
            <person name="Wilkins M.J."/>
            <person name="Karaoz U."/>
            <person name="Brodie E.L."/>
            <person name="Williams K.H."/>
            <person name="Hubbard S.S."/>
            <person name="Banfield J.F."/>
        </authorList>
    </citation>
    <scope>NUCLEOTIDE SEQUENCE [LARGE SCALE GENOMIC DNA]</scope>
</reference>
<gene>
    <name evidence="4" type="ORF">A2851_00420</name>
</gene>
<dbReference type="InterPro" id="IPR015421">
    <property type="entry name" value="PyrdxlP-dep_Trfase_major"/>
</dbReference>
<evidence type="ECO:0000256" key="2">
    <source>
        <dbReference type="ARBA" id="ARBA00022898"/>
    </source>
</evidence>
<evidence type="ECO:0000256" key="3">
    <source>
        <dbReference type="RuleBase" id="RU003560"/>
    </source>
</evidence>
<dbReference type="InterPro" id="IPR005814">
    <property type="entry name" value="Aminotrans_3"/>
</dbReference>
<proteinExistence type="inferred from homology"/>
<dbReference type="GO" id="GO:0030170">
    <property type="term" value="F:pyridoxal phosphate binding"/>
    <property type="evidence" value="ECO:0007669"/>
    <property type="project" value="InterPro"/>
</dbReference>
<dbReference type="Pfam" id="PF00202">
    <property type="entry name" value="Aminotran_3"/>
    <property type="match status" value="1"/>
</dbReference>
<dbReference type="EMBL" id="MFKT01000017">
    <property type="protein sequence ID" value="OGG53126.1"/>
    <property type="molecule type" value="Genomic_DNA"/>
</dbReference>
<evidence type="ECO:0000256" key="1">
    <source>
        <dbReference type="ARBA" id="ARBA00001933"/>
    </source>
</evidence>
<evidence type="ECO:0000313" key="4">
    <source>
        <dbReference type="EMBL" id="OGG53126.1"/>
    </source>
</evidence>
<organism evidence="4 5">
    <name type="scientific">Candidatus Kaiserbacteria bacterium RIFCSPHIGHO2_01_FULL_53_29</name>
    <dbReference type="NCBI Taxonomy" id="1798480"/>
    <lineage>
        <taxon>Bacteria</taxon>
        <taxon>Candidatus Kaiseribacteriota</taxon>
    </lineage>
</organism>
<dbReference type="Gene3D" id="3.90.1150.10">
    <property type="entry name" value="Aspartate Aminotransferase, domain 1"/>
    <property type="match status" value="1"/>
</dbReference>
<dbReference type="PANTHER" id="PTHR43713">
    <property type="entry name" value="GLUTAMATE-1-SEMIALDEHYDE 2,1-AMINOMUTASE"/>
    <property type="match status" value="1"/>
</dbReference>
<dbReference type="AlphaFoldDB" id="A0A1F6CVC8"/>
<dbReference type="Gene3D" id="3.40.640.10">
    <property type="entry name" value="Type I PLP-dependent aspartate aminotransferase-like (Major domain)"/>
    <property type="match status" value="1"/>
</dbReference>
<dbReference type="InterPro" id="IPR015424">
    <property type="entry name" value="PyrdxlP-dep_Trfase"/>
</dbReference>
<sequence length="411" mass="44489">MKGRDLYKKAKALIPGGTQLLTKRPEYYLPEGWPSYYTKAKGVEVTDLDGKTYIDMTRNGVGACILGAGDPDVDAAVKSAIDAGSMSTLNCPEEVELAELLCELHPWAQRVRFARTGGEAMAVAVRIARAATGKDVVACCGYHGWHDWYLAANLVSRDALTGHLRANLEPAGVPQALRGTIFPFRYNAIEELNAIVEREGDRIGAIVMEPIRDHAPTDEFLKKVRAIADRIGAVLIFDEISAGFRLATGGAHLTLGTEPDIAVFAKAMGNGYPMAAIIGRASAMAGAEKTFISSTYWSERTGPVAAIATIRKHRKHKVHEHLNRIGTLVQEGWKGAAKSAGLSITVGGIPPLSHFGIADDVSKEAQRAFTRAMLTKGFLADTAFYPTFAHNESHVTRYLKAVEEVFSELNP</sequence>
<evidence type="ECO:0000313" key="5">
    <source>
        <dbReference type="Proteomes" id="UP000176863"/>
    </source>
</evidence>
<dbReference type="PROSITE" id="PS00600">
    <property type="entry name" value="AA_TRANSFER_CLASS_3"/>
    <property type="match status" value="1"/>
</dbReference>
<accession>A0A1F6CVC8</accession>
<name>A0A1F6CVC8_9BACT</name>
<dbReference type="PANTHER" id="PTHR43713:SF3">
    <property type="entry name" value="GLUTAMATE-1-SEMIALDEHYDE 2,1-AMINOMUTASE 1, CHLOROPLASTIC-RELATED"/>
    <property type="match status" value="1"/>
</dbReference>
<dbReference type="GO" id="GO:0008483">
    <property type="term" value="F:transaminase activity"/>
    <property type="evidence" value="ECO:0007669"/>
    <property type="project" value="UniProtKB-KW"/>
</dbReference>
<keyword evidence="2 3" id="KW-0663">Pyridoxal phosphate</keyword>
<comment type="similarity">
    <text evidence="3">Belongs to the class-III pyridoxal-phosphate-dependent aminotransferase family.</text>
</comment>
<comment type="cofactor">
    <cofactor evidence="1">
        <name>pyridoxal 5'-phosphate</name>
        <dbReference type="ChEBI" id="CHEBI:597326"/>
    </cofactor>
</comment>
<protein>
    <submittedName>
        <fullName evidence="4">Aminotransferase class III</fullName>
    </submittedName>
</protein>
<dbReference type="InterPro" id="IPR049704">
    <property type="entry name" value="Aminotrans_3_PPA_site"/>
</dbReference>
<dbReference type="STRING" id="1798480.A2851_00420"/>
<comment type="caution">
    <text evidence="4">The sequence shown here is derived from an EMBL/GenBank/DDBJ whole genome shotgun (WGS) entry which is preliminary data.</text>
</comment>